<dbReference type="Pfam" id="PF00994">
    <property type="entry name" value="MoCF_biosynth"/>
    <property type="match status" value="1"/>
</dbReference>
<protein>
    <submittedName>
        <fullName evidence="2">Molybdenum cofactor synthesis domain-containing protein</fullName>
    </submittedName>
</protein>
<dbReference type="STRING" id="1202768.SAMN05216285_1670"/>
<feature type="domain" description="MoaB/Mog" evidence="1">
    <location>
        <begin position="32"/>
        <end position="190"/>
    </location>
</feature>
<dbReference type="eggNOG" id="arCOG00215">
    <property type="taxonomic scope" value="Archaea"/>
</dbReference>
<sequence>MLLLVTGPIADCRDRGETHLGTRSEGLDMNVAVVTVGDELLAGRTTDTNATWLCERLADRGVDVERVTTVPDRVADIARVVNEYRAEYDAVIVTGGLGPTHDDVTMDGVAAALGRSLEDHEEALAWLAEDGYTRDDLAAGTAELPRGARALHNEAGVAPGVAVDGVYVLPGVPSEMKAMFETIADEFEGTPTYREAVVADEPESALLDRIADLRERFDVSVGSYPGESVRIELTGTDEATVADAAAWLRERVDSP</sequence>
<dbReference type="InterPro" id="IPR001453">
    <property type="entry name" value="MoaB/Mog_dom"/>
</dbReference>
<dbReference type="PANTHER" id="PTHR13939:SF0">
    <property type="entry name" value="NMN AMIDOHYDROLASE-LIKE PROTEIN YFAY"/>
    <property type="match status" value="1"/>
</dbReference>
<dbReference type="EMBL" id="FOIS01000002">
    <property type="protein sequence ID" value="SEW00035.1"/>
    <property type="molecule type" value="Genomic_DNA"/>
</dbReference>
<dbReference type="InterPro" id="IPR050101">
    <property type="entry name" value="CinA"/>
</dbReference>
<dbReference type="SUPFAM" id="SSF53218">
    <property type="entry name" value="Molybdenum cofactor biosynthesis proteins"/>
    <property type="match status" value="1"/>
</dbReference>
<keyword evidence="3" id="KW-1185">Reference proteome</keyword>
<dbReference type="CDD" id="cd00885">
    <property type="entry name" value="cinA"/>
    <property type="match status" value="1"/>
</dbReference>
<reference evidence="3" key="1">
    <citation type="submission" date="2016-10" db="EMBL/GenBank/DDBJ databases">
        <authorList>
            <person name="Varghese N."/>
        </authorList>
    </citation>
    <scope>NUCLEOTIDE SEQUENCE [LARGE SCALE GENOMIC DNA]</scope>
    <source>
        <strain evidence="3">CGMCC 1.12284</strain>
    </source>
</reference>
<evidence type="ECO:0000259" key="1">
    <source>
        <dbReference type="SMART" id="SM00852"/>
    </source>
</evidence>
<dbReference type="NCBIfam" id="TIGR00177">
    <property type="entry name" value="molyb_syn"/>
    <property type="match status" value="1"/>
</dbReference>
<evidence type="ECO:0000313" key="3">
    <source>
        <dbReference type="Proteomes" id="UP000183275"/>
    </source>
</evidence>
<accession>A0A1I0NF21</accession>
<name>A0A1I0NF21_9EURY</name>
<proteinExistence type="predicted"/>
<gene>
    <name evidence="2" type="ORF">SAMN05216285_1670</name>
</gene>
<dbReference type="Gene3D" id="3.40.980.10">
    <property type="entry name" value="MoaB/Mog-like domain"/>
    <property type="match status" value="1"/>
</dbReference>
<dbReference type="AlphaFoldDB" id="A0A1I0NF21"/>
<dbReference type="PANTHER" id="PTHR13939">
    <property type="entry name" value="NICOTINAMIDE-NUCLEOTIDE AMIDOHYDROLASE PNCC"/>
    <property type="match status" value="1"/>
</dbReference>
<dbReference type="InterPro" id="IPR036425">
    <property type="entry name" value="MoaB/Mog-like_dom_sf"/>
</dbReference>
<dbReference type="SMART" id="SM00852">
    <property type="entry name" value="MoCF_biosynth"/>
    <property type="match status" value="1"/>
</dbReference>
<evidence type="ECO:0000313" key="2">
    <source>
        <dbReference type="EMBL" id="SEW00035.1"/>
    </source>
</evidence>
<dbReference type="Proteomes" id="UP000183275">
    <property type="component" value="Unassembled WGS sequence"/>
</dbReference>
<organism evidence="2 3">
    <name type="scientific">Natrinema salifodinae</name>
    <dbReference type="NCBI Taxonomy" id="1202768"/>
    <lineage>
        <taxon>Archaea</taxon>
        <taxon>Methanobacteriati</taxon>
        <taxon>Methanobacteriota</taxon>
        <taxon>Stenosarchaea group</taxon>
        <taxon>Halobacteria</taxon>
        <taxon>Halobacteriales</taxon>
        <taxon>Natrialbaceae</taxon>
        <taxon>Natrinema</taxon>
    </lineage>
</organism>